<name>A0A0F2LVJ9_SPOSC</name>
<evidence type="ECO:0000259" key="18">
    <source>
        <dbReference type="Pfam" id="PF17171"/>
    </source>
</evidence>
<dbReference type="CDD" id="cd03054">
    <property type="entry name" value="GST_N_Metaxin"/>
    <property type="match status" value="1"/>
</dbReference>
<keyword evidence="9" id="KW-0493">Microtubule</keyword>
<dbReference type="InterPro" id="IPR013959">
    <property type="entry name" value="DASH_Dad4"/>
</dbReference>
<feature type="domain" description="Metaxin glutathione S-transferase" evidence="18">
    <location>
        <begin position="406"/>
        <end position="491"/>
    </location>
</feature>
<feature type="compositionally biased region" description="Polar residues" evidence="17">
    <location>
        <begin position="260"/>
        <end position="270"/>
    </location>
</feature>
<reference evidence="20 21" key="1">
    <citation type="journal article" date="2014" name="BMC Genomics">
        <title>Comparative genomics of the major fungal agents of human and animal Sporotrichosis: Sporothrix schenckii and Sporothrix brasiliensis.</title>
        <authorList>
            <person name="Teixeira M.M."/>
            <person name="de Almeida L.G."/>
            <person name="Kubitschek-Barreira P."/>
            <person name="Alves F.L."/>
            <person name="Kioshima E.S."/>
            <person name="Abadio A.K."/>
            <person name="Fernandes L."/>
            <person name="Derengowski L.S."/>
            <person name="Ferreira K.S."/>
            <person name="Souza R.C."/>
            <person name="Ruiz J.C."/>
            <person name="de Andrade N.C."/>
            <person name="Paes H.C."/>
            <person name="Nicola A.M."/>
            <person name="Albuquerque P."/>
            <person name="Gerber A.L."/>
            <person name="Martins V.P."/>
            <person name="Peconick L.D."/>
            <person name="Neto A.V."/>
            <person name="Chaucanez C.B."/>
            <person name="Silva P.A."/>
            <person name="Cunha O.L."/>
            <person name="de Oliveira F.F."/>
            <person name="dos Santos T.C."/>
            <person name="Barros A.L."/>
            <person name="Soares M.A."/>
            <person name="de Oliveira L.M."/>
            <person name="Marini M.M."/>
            <person name="Villalobos-Duno H."/>
            <person name="Cunha M.M."/>
            <person name="de Hoog S."/>
            <person name="da Silveira J.F."/>
            <person name="Henrissat B."/>
            <person name="Nino-Vega G.A."/>
            <person name="Cisalpino P.S."/>
            <person name="Mora-Montes H.M."/>
            <person name="Almeida S.R."/>
            <person name="Stajich J.E."/>
            <person name="Lopes-Bezerra L.M."/>
            <person name="Vasconcelos A.T."/>
            <person name="Felipe M.S."/>
        </authorList>
    </citation>
    <scope>NUCLEOTIDE SEQUENCE [LARGE SCALE GENOMIC DNA]</scope>
    <source>
        <strain evidence="20 21">1099-18</strain>
    </source>
</reference>
<evidence type="ECO:0000256" key="9">
    <source>
        <dbReference type="ARBA" id="ARBA00022701"/>
    </source>
</evidence>
<evidence type="ECO:0000256" key="6">
    <source>
        <dbReference type="ARBA" id="ARBA00022454"/>
    </source>
</evidence>
<protein>
    <recommendedName>
        <fullName evidence="5">DASH complex subunit DAD4</fullName>
    </recommendedName>
    <alternativeName>
        <fullName evidence="16">Outer kinetochore protein DAD4</fullName>
    </alternativeName>
</protein>
<evidence type="ECO:0000256" key="7">
    <source>
        <dbReference type="ARBA" id="ARBA00022490"/>
    </source>
</evidence>
<evidence type="ECO:0000256" key="17">
    <source>
        <dbReference type="SAM" id="MobiDB-lite"/>
    </source>
</evidence>
<evidence type="ECO:0000256" key="4">
    <source>
        <dbReference type="ARBA" id="ARBA00009754"/>
    </source>
</evidence>
<dbReference type="KEGG" id="ssck:SPSK_05013"/>
<keyword evidence="6" id="KW-0158">Chromosome</keyword>
<feature type="domain" description="Thioredoxin-like fold" evidence="19">
    <location>
        <begin position="218"/>
        <end position="257"/>
    </location>
</feature>
<dbReference type="InterPro" id="IPR012336">
    <property type="entry name" value="Thioredoxin-like_fold"/>
</dbReference>
<dbReference type="AlphaFoldDB" id="A0A0F2LVJ9"/>
<dbReference type="GO" id="GO:0051301">
    <property type="term" value="P:cell division"/>
    <property type="evidence" value="ECO:0007669"/>
    <property type="project" value="UniProtKB-KW"/>
</dbReference>
<keyword evidence="7" id="KW-0963">Cytoplasm</keyword>
<evidence type="ECO:0000259" key="19">
    <source>
        <dbReference type="Pfam" id="PF17172"/>
    </source>
</evidence>
<evidence type="ECO:0000256" key="8">
    <source>
        <dbReference type="ARBA" id="ARBA00022618"/>
    </source>
</evidence>
<comment type="caution">
    <text evidence="20">The sequence shown here is derived from an EMBL/GenBank/DDBJ whole genome shotgun (WGS) entry which is preliminary data.</text>
</comment>
<dbReference type="GO" id="GO:0072686">
    <property type="term" value="C:mitotic spindle"/>
    <property type="evidence" value="ECO:0007669"/>
    <property type="project" value="InterPro"/>
</dbReference>
<feature type="compositionally biased region" description="Polar residues" evidence="17">
    <location>
        <begin position="514"/>
        <end position="523"/>
    </location>
</feature>
<dbReference type="InterPro" id="IPR033468">
    <property type="entry name" value="Metaxin_GST"/>
</dbReference>
<dbReference type="GO" id="GO:0005874">
    <property type="term" value="C:microtubule"/>
    <property type="evidence" value="ECO:0007669"/>
    <property type="project" value="UniProtKB-KW"/>
</dbReference>
<evidence type="ECO:0000313" key="20">
    <source>
        <dbReference type="EMBL" id="KJR80515.1"/>
    </source>
</evidence>
<dbReference type="PANTHER" id="PTHR28222:SF1">
    <property type="entry name" value="DASH COMPLEX SUBUNIT DAD4"/>
    <property type="match status" value="1"/>
</dbReference>
<evidence type="ECO:0000256" key="11">
    <source>
        <dbReference type="ARBA" id="ARBA00022838"/>
    </source>
</evidence>
<feature type="region of interest" description="Disordered" evidence="17">
    <location>
        <begin position="497"/>
        <end position="523"/>
    </location>
</feature>
<dbReference type="GO" id="GO:0008608">
    <property type="term" value="P:attachment of spindle microtubules to kinetochore"/>
    <property type="evidence" value="ECO:0007669"/>
    <property type="project" value="InterPro"/>
</dbReference>
<dbReference type="Pfam" id="PF08650">
    <property type="entry name" value="DASH_Dad4"/>
    <property type="match status" value="1"/>
</dbReference>
<dbReference type="Pfam" id="PF17172">
    <property type="entry name" value="GST_N_4"/>
    <property type="match status" value="1"/>
</dbReference>
<keyword evidence="11" id="KW-0995">Kinetochore</keyword>
<dbReference type="OrthoDB" id="198787at2759"/>
<dbReference type="GO" id="GO:0042729">
    <property type="term" value="C:DASH complex"/>
    <property type="evidence" value="ECO:0007669"/>
    <property type="project" value="InterPro"/>
</dbReference>
<evidence type="ECO:0000256" key="3">
    <source>
        <dbReference type="ARBA" id="ARBA00004629"/>
    </source>
</evidence>
<sequence length="523" mass="57347">MESPHEHQQNLLLSRIITNVVCRDKTMGDETDGDFNGWIWEKLNEAVMVMNKALQDINIQNMDVELVAQMFKNYRSNVLFHLEVLYACALRPMMLSTGSFPFWTILSLNHLTMSPATAPPQQPAGTPKTQKTQKMASSLTSSPPSLFPPIPAPLQRLFDLVPLIIYPANALPGDDDPGLDSLDNDLAGDSDGSLSFLPTLYVFIEPADAARGRASFNPTCLKWQTFLRFADIPVRLAASSNHASPTGALPFLQPSRRRTPSQPKSKATTTPQPPRPIPAHDFPEFVKKNAQESQSSSSSSTVIPSTLRDNPKAAAYQALLDTSLRRAWLHAVYLDETASSTPSTPKKASGQSIAARLYADAASTSPLIRCALAGQLRTAAAAEVWGSSSGAQAVTASATAQLYRDAEAALAALSTLLTEEDANEEADGRYFFGSHEPTLFDAAVFSYTHLLLEDDDDNDQNGRRPRFRWHNRVLPDMVRAHPRLVEHRDHIVARYWPKQDAGESETAAEKTPAADTSASWIQV</sequence>
<dbReference type="VEuPathDB" id="FungiDB:SPSK_05013"/>
<feature type="region of interest" description="Disordered" evidence="17">
    <location>
        <begin position="240"/>
        <end position="282"/>
    </location>
</feature>
<dbReference type="RefSeq" id="XP_016583191.1">
    <property type="nucleotide sequence ID" value="XM_016731768.1"/>
</dbReference>
<keyword evidence="13" id="KW-0539">Nucleus</keyword>
<dbReference type="Pfam" id="PF17171">
    <property type="entry name" value="GST_C_6"/>
    <property type="match status" value="1"/>
</dbReference>
<keyword evidence="8" id="KW-0132">Cell division</keyword>
<keyword evidence="14" id="KW-0131">Cell cycle</keyword>
<keyword evidence="15" id="KW-0137">Centromere</keyword>
<proteinExistence type="inferred from homology"/>
<keyword evidence="10" id="KW-0498">Mitosis</keyword>
<dbReference type="GeneID" id="27667045"/>
<evidence type="ECO:0000256" key="16">
    <source>
        <dbReference type="ARBA" id="ARBA00030569"/>
    </source>
</evidence>
<evidence type="ECO:0000256" key="14">
    <source>
        <dbReference type="ARBA" id="ARBA00023306"/>
    </source>
</evidence>
<evidence type="ECO:0000256" key="13">
    <source>
        <dbReference type="ARBA" id="ARBA00023242"/>
    </source>
</evidence>
<accession>A0A0F2LVJ9</accession>
<evidence type="ECO:0000256" key="5">
    <source>
        <dbReference type="ARBA" id="ARBA00020259"/>
    </source>
</evidence>
<evidence type="ECO:0000256" key="10">
    <source>
        <dbReference type="ARBA" id="ARBA00022776"/>
    </source>
</evidence>
<evidence type="ECO:0000256" key="12">
    <source>
        <dbReference type="ARBA" id="ARBA00023212"/>
    </source>
</evidence>
<feature type="region of interest" description="Disordered" evidence="17">
    <location>
        <begin position="116"/>
        <end position="146"/>
    </location>
</feature>
<reference evidence="20 21" key="2">
    <citation type="journal article" date="2015" name="Eukaryot. Cell">
        <title>Asexual propagation of a virulent clone complex in a human and feline outbreak of sporotrichosis.</title>
        <authorList>
            <person name="Teixeira Mde M."/>
            <person name="Rodrigues A.M."/>
            <person name="Tsui C.K."/>
            <person name="de Almeida L.G."/>
            <person name="Van Diepeningen A.D."/>
            <person name="van den Ende B.G."/>
            <person name="Fernandes G.F."/>
            <person name="Kano R."/>
            <person name="Hamelin R.C."/>
            <person name="Lopes-Bezerra L.M."/>
            <person name="Vasconcelos A.T."/>
            <person name="de Hoog S."/>
            <person name="de Camargo Z.P."/>
            <person name="Felipe M.S."/>
        </authorList>
    </citation>
    <scope>NUCLEOTIDE SEQUENCE [LARGE SCALE GENOMIC DNA]</scope>
    <source>
        <strain evidence="20 21">1099-18</strain>
    </source>
</reference>
<gene>
    <name evidence="20" type="ORF">SPSK_05013</name>
</gene>
<evidence type="ECO:0000256" key="1">
    <source>
        <dbReference type="ARBA" id="ARBA00004123"/>
    </source>
</evidence>
<feature type="compositionally biased region" description="Low complexity" evidence="17">
    <location>
        <begin position="123"/>
        <end position="144"/>
    </location>
</feature>
<comment type="subcellular location">
    <subcellularLocation>
        <location evidence="3">Chromosome</location>
        <location evidence="3">Centromere</location>
        <location evidence="3">Kinetochore</location>
    </subcellularLocation>
    <subcellularLocation>
        <location evidence="2">Cytoplasm</location>
        <location evidence="2">Cytoskeleton</location>
        <location evidence="2">Spindle</location>
    </subcellularLocation>
    <subcellularLocation>
        <location evidence="1">Nucleus</location>
    </subcellularLocation>
</comment>
<keyword evidence="12" id="KW-0206">Cytoskeleton</keyword>
<dbReference type="PANTHER" id="PTHR28222">
    <property type="entry name" value="DASH COMPLEX SUBUNIT DAD4"/>
    <property type="match status" value="1"/>
</dbReference>
<organism evidence="20 21">
    <name type="scientific">Sporothrix schenckii 1099-18</name>
    <dbReference type="NCBI Taxonomy" id="1397361"/>
    <lineage>
        <taxon>Eukaryota</taxon>
        <taxon>Fungi</taxon>
        <taxon>Dikarya</taxon>
        <taxon>Ascomycota</taxon>
        <taxon>Pezizomycotina</taxon>
        <taxon>Sordariomycetes</taxon>
        <taxon>Sordariomycetidae</taxon>
        <taxon>Ophiostomatales</taxon>
        <taxon>Ophiostomataceae</taxon>
        <taxon>Sporothrix</taxon>
    </lineage>
</organism>
<evidence type="ECO:0000313" key="21">
    <source>
        <dbReference type="Proteomes" id="UP000033710"/>
    </source>
</evidence>
<comment type="similarity">
    <text evidence="4">Belongs to the DASH complex DAD4 family.</text>
</comment>
<dbReference type="EMBL" id="AXCR01000012">
    <property type="protein sequence ID" value="KJR80515.1"/>
    <property type="molecule type" value="Genomic_DNA"/>
</dbReference>
<evidence type="ECO:0000256" key="15">
    <source>
        <dbReference type="ARBA" id="ARBA00023328"/>
    </source>
</evidence>
<evidence type="ECO:0000256" key="2">
    <source>
        <dbReference type="ARBA" id="ARBA00004186"/>
    </source>
</evidence>
<dbReference type="Proteomes" id="UP000033710">
    <property type="component" value="Unassembled WGS sequence"/>
</dbReference>